<evidence type="ECO:0000313" key="1">
    <source>
        <dbReference type="EMBL" id="MBC5689035.1"/>
    </source>
</evidence>
<dbReference type="SFLD" id="SFLDS00003">
    <property type="entry name" value="Haloacid_Dehalogenase"/>
    <property type="match status" value="1"/>
</dbReference>
<dbReference type="PRINTS" id="PR00413">
    <property type="entry name" value="HADHALOGNASE"/>
</dbReference>
<dbReference type="RefSeq" id="WP_186875612.1">
    <property type="nucleotide sequence ID" value="NZ_JACOPF010000001.1"/>
</dbReference>
<reference evidence="1" key="1">
    <citation type="submission" date="2020-08" db="EMBL/GenBank/DDBJ databases">
        <title>Genome public.</title>
        <authorList>
            <person name="Liu C."/>
            <person name="Sun Q."/>
        </authorList>
    </citation>
    <scope>NUCLEOTIDE SEQUENCE</scope>
    <source>
        <strain evidence="1">NSJ-55</strain>
    </source>
</reference>
<dbReference type="Gene3D" id="3.40.50.1000">
    <property type="entry name" value="HAD superfamily/HAD-like"/>
    <property type="match status" value="1"/>
</dbReference>
<dbReference type="SFLD" id="SFLDG01135">
    <property type="entry name" value="C1.5.6:_HAD__Beta-PGM__Phospha"/>
    <property type="match status" value="1"/>
</dbReference>
<evidence type="ECO:0000313" key="2">
    <source>
        <dbReference type="Proteomes" id="UP000652477"/>
    </source>
</evidence>
<gene>
    <name evidence="1" type="ORF">H8S37_08865</name>
</gene>
<comment type="caution">
    <text evidence="1">The sequence shown here is derived from an EMBL/GenBank/DDBJ whole genome shotgun (WGS) entry which is preliminary data.</text>
</comment>
<dbReference type="InterPro" id="IPR023214">
    <property type="entry name" value="HAD_sf"/>
</dbReference>
<dbReference type="Proteomes" id="UP000652477">
    <property type="component" value="Unassembled WGS sequence"/>
</dbReference>
<dbReference type="NCBIfam" id="TIGR01509">
    <property type="entry name" value="HAD-SF-IA-v3"/>
    <property type="match status" value="1"/>
</dbReference>
<organism evidence="1 2">
    <name type="scientific">Mediterraneibacter hominis</name>
    <dbReference type="NCBI Taxonomy" id="2763054"/>
    <lineage>
        <taxon>Bacteria</taxon>
        <taxon>Bacillati</taxon>
        <taxon>Bacillota</taxon>
        <taxon>Clostridia</taxon>
        <taxon>Lachnospirales</taxon>
        <taxon>Lachnospiraceae</taxon>
        <taxon>Mediterraneibacter</taxon>
    </lineage>
</organism>
<dbReference type="InterPro" id="IPR023198">
    <property type="entry name" value="PGP-like_dom2"/>
</dbReference>
<sequence>MLDKNILKSQTELVIFDMDGLMLDTERYFYLGIEEAFSRENIQVNMEEYKKTLGTVNKVEMQKFNQSAYADEEIDKMKEDVVARLREKLCQDGAPVKKGLKELLDALRARAIKRVVATSTPRVWAEKYLASAEIEKEFAYIVTGEEVRAGKPQPDIFLKAAEKAGVAPEKCLILEDSYAGGLAAKRAGIPYIIVPDINPPSKEIKGSALFVAESLCEVAALFK</sequence>
<dbReference type="Gene3D" id="1.10.150.240">
    <property type="entry name" value="Putative phosphatase, domain 2"/>
    <property type="match status" value="1"/>
</dbReference>
<dbReference type="SFLD" id="SFLDG01129">
    <property type="entry name" value="C1.5:_HAD__Beta-PGM__Phosphata"/>
    <property type="match status" value="1"/>
</dbReference>
<accession>A0A923LHU9</accession>
<dbReference type="SUPFAM" id="SSF56784">
    <property type="entry name" value="HAD-like"/>
    <property type="match status" value="1"/>
</dbReference>
<keyword evidence="2" id="KW-1185">Reference proteome</keyword>
<dbReference type="InterPro" id="IPR036412">
    <property type="entry name" value="HAD-like_sf"/>
</dbReference>
<dbReference type="EMBL" id="JACOPF010000001">
    <property type="protein sequence ID" value="MBC5689035.1"/>
    <property type="molecule type" value="Genomic_DNA"/>
</dbReference>
<dbReference type="InterPro" id="IPR041492">
    <property type="entry name" value="HAD_2"/>
</dbReference>
<dbReference type="PANTHER" id="PTHR18901:SF38">
    <property type="entry name" value="PSEUDOURIDINE-5'-PHOSPHATASE"/>
    <property type="match status" value="1"/>
</dbReference>
<name>A0A923LHU9_9FIRM</name>
<proteinExistence type="predicted"/>
<protein>
    <submittedName>
        <fullName evidence="1">HAD family phosphatase</fullName>
    </submittedName>
</protein>
<dbReference type="PANTHER" id="PTHR18901">
    <property type="entry name" value="2-DEOXYGLUCOSE-6-PHOSPHATE PHOSPHATASE 2"/>
    <property type="match status" value="1"/>
</dbReference>
<dbReference type="Pfam" id="PF13419">
    <property type="entry name" value="HAD_2"/>
    <property type="match status" value="1"/>
</dbReference>
<dbReference type="InterPro" id="IPR006439">
    <property type="entry name" value="HAD-SF_hydro_IA"/>
</dbReference>
<dbReference type="AlphaFoldDB" id="A0A923LHU9"/>